<evidence type="ECO:0000313" key="2">
    <source>
        <dbReference type="EMBL" id="GIM66267.1"/>
    </source>
</evidence>
<evidence type="ECO:0000259" key="1">
    <source>
        <dbReference type="Pfam" id="PF19493"/>
    </source>
</evidence>
<protein>
    <recommendedName>
        <fullName evidence="1">Trypsin-co-occurring domain-containing protein</fullName>
    </recommendedName>
</protein>
<sequence length="107" mass="11376">MSESQVVTYALDDDEAVSIEINPVEGFVPVGVEQVAGHVRRAVEPAIAAAREVLEQTRAMAPDTVQVKFGVKVTGTANWLVARAATEGNFEITLTWGAGRAPQPDVT</sequence>
<accession>A0A919S7Z3</accession>
<comment type="caution">
    <text evidence="2">The sequence shown here is derived from an EMBL/GenBank/DDBJ whole genome shotgun (WGS) entry which is preliminary data.</text>
</comment>
<gene>
    <name evidence="2" type="ORF">Aau02nite_22390</name>
</gene>
<organism evidence="2 3">
    <name type="scientific">Actinoplanes auranticolor</name>
    <dbReference type="NCBI Taxonomy" id="47988"/>
    <lineage>
        <taxon>Bacteria</taxon>
        <taxon>Bacillati</taxon>
        <taxon>Actinomycetota</taxon>
        <taxon>Actinomycetes</taxon>
        <taxon>Micromonosporales</taxon>
        <taxon>Micromonosporaceae</taxon>
        <taxon>Actinoplanes</taxon>
    </lineage>
</organism>
<reference evidence="2" key="1">
    <citation type="submission" date="2021-03" db="EMBL/GenBank/DDBJ databases">
        <title>Whole genome shotgun sequence of Actinoplanes auranticolor NBRC 12245.</title>
        <authorList>
            <person name="Komaki H."/>
            <person name="Tamura T."/>
        </authorList>
    </citation>
    <scope>NUCLEOTIDE SEQUENCE</scope>
    <source>
        <strain evidence="2">NBRC 12245</strain>
    </source>
</reference>
<proteinExistence type="predicted"/>
<dbReference type="NCBIfam" id="NF041216">
    <property type="entry name" value="CU044_2847_fam"/>
    <property type="match status" value="1"/>
</dbReference>
<dbReference type="EMBL" id="BOQL01000018">
    <property type="protein sequence ID" value="GIM66267.1"/>
    <property type="molecule type" value="Genomic_DNA"/>
</dbReference>
<dbReference type="Proteomes" id="UP000681340">
    <property type="component" value="Unassembled WGS sequence"/>
</dbReference>
<dbReference type="InterPro" id="IPR045794">
    <property type="entry name" value="Trypco1"/>
</dbReference>
<dbReference type="AlphaFoldDB" id="A0A919S7Z3"/>
<keyword evidence="3" id="KW-1185">Reference proteome</keyword>
<name>A0A919S7Z3_9ACTN</name>
<dbReference type="RefSeq" id="WP_212988266.1">
    <property type="nucleotide sequence ID" value="NZ_BAABEA010000009.1"/>
</dbReference>
<feature type="domain" description="Trypsin-co-occurring" evidence="1">
    <location>
        <begin position="11"/>
        <end position="97"/>
    </location>
</feature>
<evidence type="ECO:0000313" key="3">
    <source>
        <dbReference type="Proteomes" id="UP000681340"/>
    </source>
</evidence>
<dbReference type="Pfam" id="PF19493">
    <property type="entry name" value="Trypco1"/>
    <property type="match status" value="1"/>
</dbReference>